<dbReference type="GO" id="GO:0003723">
    <property type="term" value="F:RNA binding"/>
    <property type="evidence" value="ECO:0007669"/>
    <property type="project" value="InterPro"/>
</dbReference>
<protein>
    <recommendedName>
        <fullName evidence="4">Large ribosomal subunit protein eL14</fullName>
    </recommendedName>
    <alternativeName>
        <fullName evidence="5">60S ribosomal protein L14</fullName>
    </alternativeName>
</protein>
<dbReference type="Gene3D" id="6.10.250.2270">
    <property type="match status" value="1"/>
</dbReference>
<dbReference type="InParanoid" id="A0A2J7PMC7"/>
<evidence type="ECO:0000256" key="5">
    <source>
        <dbReference type="ARBA" id="ARBA00035318"/>
    </source>
</evidence>
<dbReference type="GO" id="GO:0042273">
    <property type="term" value="P:ribosomal large subunit biogenesis"/>
    <property type="evidence" value="ECO:0007669"/>
    <property type="project" value="TreeGrafter"/>
</dbReference>
<dbReference type="SUPFAM" id="SSF50104">
    <property type="entry name" value="Translation proteins SH3-like domain"/>
    <property type="match status" value="1"/>
</dbReference>
<evidence type="ECO:0000256" key="3">
    <source>
        <dbReference type="ARBA" id="ARBA00023274"/>
    </source>
</evidence>
<proteinExistence type="inferred from homology"/>
<organism evidence="8 9">
    <name type="scientific">Cryptotermes secundus</name>
    <dbReference type="NCBI Taxonomy" id="105785"/>
    <lineage>
        <taxon>Eukaryota</taxon>
        <taxon>Metazoa</taxon>
        <taxon>Ecdysozoa</taxon>
        <taxon>Arthropoda</taxon>
        <taxon>Hexapoda</taxon>
        <taxon>Insecta</taxon>
        <taxon>Pterygota</taxon>
        <taxon>Neoptera</taxon>
        <taxon>Polyneoptera</taxon>
        <taxon>Dictyoptera</taxon>
        <taxon>Blattodea</taxon>
        <taxon>Blattoidea</taxon>
        <taxon>Termitoidae</taxon>
        <taxon>Kalotermitidae</taxon>
        <taxon>Cryptotermitinae</taxon>
        <taxon>Cryptotermes</taxon>
    </lineage>
</organism>
<evidence type="ECO:0000313" key="8">
    <source>
        <dbReference type="EMBL" id="PNF17490.1"/>
    </source>
</evidence>
<keyword evidence="9" id="KW-1185">Reference proteome</keyword>
<dbReference type="InterPro" id="IPR014722">
    <property type="entry name" value="Rib_uL2_dom2"/>
</dbReference>
<evidence type="ECO:0000256" key="6">
    <source>
        <dbReference type="SAM" id="MobiDB-lite"/>
    </source>
</evidence>
<dbReference type="AlphaFoldDB" id="A0A2J7PMC7"/>
<dbReference type="Pfam" id="PF01929">
    <property type="entry name" value="Ribosomal_L14e"/>
    <property type="match status" value="1"/>
</dbReference>
<dbReference type="Gene3D" id="2.30.30.30">
    <property type="match status" value="1"/>
</dbReference>
<keyword evidence="2 8" id="KW-0689">Ribosomal protein</keyword>
<dbReference type="InterPro" id="IPR002784">
    <property type="entry name" value="Ribosomal_eL14_dom"/>
</dbReference>
<gene>
    <name evidence="8" type="primary">RpL14</name>
    <name evidence="8" type="ORF">B7P43_G17633</name>
</gene>
<dbReference type="GO" id="GO:0006412">
    <property type="term" value="P:translation"/>
    <property type="evidence" value="ECO:0007669"/>
    <property type="project" value="InterPro"/>
</dbReference>
<evidence type="ECO:0000313" key="9">
    <source>
        <dbReference type="Proteomes" id="UP000235965"/>
    </source>
</evidence>
<evidence type="ECO:0000256" key="1">
    <source>
        <dbReference type="ARBA" id="ARBA00006592"/>
    </source>
</evidence>
<name>A0A2J7PMC7_9NEOP</name>
<dbReference type="CDD" id="cd23702">
    <property type="entry name" value="eL14"/>
    <property type="match status" value="1"/>
</dbReference>
<dbReference type="GO" id="GO:0022625">
    <property type="term" value="C:cytosolic large ribosomal subunit"/>
    <property type="evidence" value="ECO:0007669"/>
    <property type="project" value="TreeGrafter"/>
</dbReference>
<dbReference type="GO" id="GO:0003735">
    <property type="term" value="F:structural constituent of ribosome"/>
    <property type="evidence" value="ECO:0007669"/>
    <property type="project" value="InterPro"/>
</dbReference>
<keyword evidence="3" id="KW-0687">Ribonucleoprotein</keyword>
<dbReference type="Proteomes" id="UP000235965">
    <property type="component" value="Unassembled WGS sequence"/>
</dbReference>
<reference evidence="8 9" key="1">
    <citation type="submission" date="2017-12" db="EMBL/GenBank/DDBJ databases">
        <title>Hemimetabolous genomes reveal molecular basis of termite eusociality.</title>
        <authorList>
            <person name="Harrison M.C."/>
            <person name="Jongepier E."/>
            <person name="Robertson H.M."/>
            <person name="Arning N."/>
            <person name="Bitard-Feildel T."/>
            <person name="Chao H."/>
            <person name="Childers C.P."/>
            <person name="Dinh H."/>
            <person name="Doddapaneni H."/>
            <person name="Dugan S."/>
            <person name="Gowin J."/>
            <person name="Greiner C."/>
            <person name="Han Y."/>
            <person name="Hu H."/>
            <person name="Hughes D.S.T."/>
            <person name="Huylmans A.-K."/>
            <person name="Kemena C."/>
            <person name="Kremer L.P.M."/>
            <person name="Lee S.L."/>
            <person name="Lopez-Ezquerra A."/>
            <person name="Mallet L."/>
            <person name="Monroy-Kuhn J.M."/>
            <person name="Moser A."/>
            <person name="Murali S.C."/>
            <person name="Muzny D.M."/>
            <person name="Otani S."/>
            <person name="Piulachs M.-D."/>
            <person name="Poelchau M."/>
            <person name="Qu J."/>
            <person name="Schaub F."/>
            <person name="Wada-Katsumata A."/>
            <person name="Worley K.C."/>
            <person name="Xie Q."/>
            <person name="Ylla G."/>
            <person name="Poulsen M."/>
            <person name="Gibbs R.A."/>
            <person name="Schal C."/>
            <person name="Richards S."/>
            <person name="Belles X."/>
            <person name="Korb J."/>
            <person name="Bornberg-Bauer E."/>
        </authorList>
    </citation>
    <scope>NUCLEOTIDE SEQUENCE [LARGE SCALE GENOMIC DNA]</scope>
    <source>
        <tissue evidence="8">Whole body</tissue>
    </source>
</reference>
<comment type="caution">
    <text evidence="8">The sequence shown here is derived from an EMBL/GenBank/DDBJ whole genome shotgun (WGS) entry which is preliminary data.</text>
</comment>
<feature type="region of interest" description="Disordered" evidence="6">
    <location>
        <begin position="133"/>
        <end position="187"/>
    </location>
</feature>
<feature type="compositionally biased region" description="Basic and acidic residues" evidence="6">
    <location>
        <begin position="136"/>
        <end position="187"/>
    </location>
</feature>
<evidence type="ECO:0000256" key="4">
    <source>
        <dbReference type="ARBA" id="ARBA00035215"/>
    </source>
</evidence>
<sequence>MPFKRFVETGRVAYVADGPYRGKLCAIVDVIDQTRALVDGPETGVPRGQMRLNQLHLTKYKINFPFTDHTKTVRKAWIKNKIDEKWAAGIWAQKIAAKRQRRSMTDFDRFKLRKARQIRNKIRTLAYYRLKKRAAKDRAKNSTQKKTGELKEKKEESKQKKGEPKQKKGEPKQKKGEPKQKKEAPKK</sequence>
<dbReference type="PANTHER" id="PTHR11127">
    <property type="entry name" value="60S RIBOSOMAL PROTEIN L14"/>
    <property type="match status" value="1"/>
</dbReference>
<evidence type="ECO:0000259" key="7">
    <source>
        <dbReference type="Pfam" id="PF01929"/>
    </source>
</evidence>
<dbReference type="OrthoDB" id="1875589at2759"/>
<dbReference type="InterPro" id="IPR039660">
    <property type="entry name" value="Ribosomal_eL14"/>
</dbReference>
<dbReference type="EMBL" id="NEVH01024034">
    <property type="protein sequence ID" value="PNF17490.1"/>
    <property type="molecule type" value="Genomic_DNA"/>
</dbReference>
<dbReference type="InterPro" id="IPR008991">
    <property type="entry name" value="Translation_prot_SH3-like_sf"/>
</dbReference>
<comment type="similarity">
    <text evidence="1">Belongs to the eukaryotic ribosomal protein eL14 family.</text>
</comment>
<feature type="domain" description="Large ribosomal subunit protein eL14" evidence="7">
    <location>
        <begin position="46"/>
        <end position="120"/>
    </location>
</feature>
<dbReference type="FunCoup" id="A0A2J7PMC7">
    <property type="interactions" value="1092"/>
</dbReference>
<accession>A0A2J7PMC7</accession>
<evidence type="ECO:0000256" key="2">
    <source>
        <dbReference type="ARBA" id="ARBA00022980"/>
    </source>
</evidence>
<dbReference type="PANTHER" id="PTHR11127:SF2">
    <property type="entry name" value="LARGE RIBOSOMAL SUBUNIT PROTEIN EL14"/>
    <property type="match status" value="1"/>
</dbReference>
<dbReference type="STRING" id="105785.A0A2J7PMC7"/>